<dbReference type="Gene3D" id="3.40.50.300">
    <property type="entry name" value="P-loop containing nucleotide triphosphate hydrolases"/>
    <property type="match status" value="1"/>
</dbReference>
<dbReference type="GO" id="GO:0016887">
    <property type="term" value="F:ATP hydrolysis activity"/>
    <property type="evidence" value="ECO:0007669"/>
    <property type="project" value="InterPro"/>
</dbReference>
<keyword evidence="5 7" id="KW-1133">Transmembrane helix</keyword>
<dbReference type="Proteomes" id="UP000199652">
    <property type="component" value="Unassembled WGS sequence"/>
</dbReference>
<feature type="transmembrane region" description="Helical" evidence="7">
    <location>
        <begin position="249"/>
        <end position="268"/>
    </location>
</feature>
<dbReference type="PROSITE" id="PS50929">
    <property type="entry name" value="ABC_TM1F"/>
    <property type="match status" value="1"/>
</dbReference>
<keyword evidence="4" id="KW-0067">ATP-binding</keyword>
<reference evidence="11" key="1">
    <citation type="submission" date="2016-10" db="EMBL/GenBank/DDBJ databases">
        <authorList>
            <person name="Varghese N."/>
            <person name="Submissions S."/>
        </authorList>
    </citation>
    <scope>NUCLEOTIDE SEQUENCE [LARGE SCALE GENOMIC DNA]</scope>
    <source>
        <strain evidence="11">VPI 5359</strain>
    </source>
</reference>
<evidence type="ECO:0000256" key="5">
    <source>
        <dbReference type="ARBA" id="ARBA00022989"/>
    </source>
</evidence>
<gene>
    <name evidence="10" type="ORF">SAMN04488579_1189</name>
</gene>
<dbReference type="GO" id="GO:0005886">
    <property type="term" value="C:plasma membrane"/>
    <property type="evidence" value="ECO:0007669"/>
    <property type="project" value="UniProtKB-SubCell"/>
</dbReference>
<dbReference type="STRING" id="1528.SAMN04488579_1189"/>
<evidence type="ECO:0000313" key="10">
    <source>
        <dbReference type="EMBL" id="SDY15650.1"/>
    </source>
</evidence>
<evidence type="ECO:0000256" key="4">
    <source>
        <dbReference type="ARBA" id="ARBA00022840"/>
    </source>
</evidence>
<dbReference type="InterPro" id="IPR011527">
    <property type="entry name" value="ABC1_TM_dom"/>
</dbReference>
<dbReference type="EMBL" id="FNOU01000018">
    <property type="protein sequence ID" value="SDY15650.1"/>
    <property type="molecule type" value="Genomic_DNA"/>
</dbReference>
<protein>
    <submittedName>
        <fullName evidence="10">ABC-type multidrug transport system, ATPase and permease component</fullName>
    </submittedName>
</protein>
<dbReference type="Pfam" id="PF00664">
    <property type="entry name" value="ABC_membrane"/>
    <property type="match status" value="1"/>
</dbReference>
<dbReference type="InterPro" id="IPR003593">
    <property type="entry name" value="AAA+_ATPase"/>
</dbReference>
<dbReference type="PANTHER" id="PTHR24221:SF654">
    <property type="entry name" value="ATP-BINDING CASSETTE SUB-FAMILY B MEMBER 6"/>
    <property type="match status" value="1"/>
</dbReference>
<keyword evidence="6 7" id="KW-0472">Membrane</keyword>
<dbReference type="SUPFAM" id="SSF90123">
    <property type="entry name" value="ABC transporter transmembrane region"/>
    <property type="match status" value="1"/>
</dbReference>
<feature type="transmembrane region" description="Helical" evidence="7">
    <location>
        <begin position="21"/>
        <end position="45"/>
    </location>
</feature>
<dbReference type="InterPro" id="IPR027417">
    <property type="entry name" value="P-loop_NTPase"/>
</dbReference>
<evidence type="ECO:0000259" key="9">
    <source>
        <dbReference type="PROSITE" id="PS50929"/>
    </source>
</evidence>
<feature type="transmembrane region" description="Helical" evidence="7">
    <location>
        <begin position="158"/>
        <end position="177"/>
    </location>
</feature>
<keyword evidence="2 7" id="KW-0812">Transmembrane</keyword>
<feature type="domain" description="ABC transporter" evidence="8">
    <location>
        <begin position="336"/>
        <end position="553"/>
    </location>
</feature>
<dbReference type="Gene3D" id="1.20.1560.10">
    <property type="entry name" value="ABC transporter type 1, transmembrane domain"/>
    <property type="match status" value="1"/>
</dbReference>
<evidence type="ECO:0000256" key="7">
    <source>
        <dbReference type="SAM" id="Phobius"/>
    </source>
</evidence>
<keyword evidence="3" id="KW-0547">Nucleotide-binding</keyword>
<dbReference type="InterPro" id="IPR003439">
    <property type="entry name" value="ABC_transporter-like_ATP-bd"/>
</dbReference>
<comment type="subcellular location">
    <subcellularLocation>
        <location evidence="1">Cell membrane</location>
        <topology evidence="1">Multi-pass membrane protein</topology>
    </subcellularLocation>
</comment>
<dbReference type="OrthoDB" id="9762778at2"/>
<feature type="domain" description="ABC transmembrane type-1" evidence="9">
    <location>
        <begin position="21"/>
        <end position="300"/>
    </location>
</feature>
<dbReference type="InterPro" id="IPR039421">
    <property type="entry name" value="Type_1_exporter"/>
</dbReference>
<evidence type="ECO:0000313" key="11">
    <source>
        <dbReference type="Proteomes" id="UP000199652"/>
    </source>
</evidence>
<dbReference type="PANTHER" id="PTHR24221">
    <property type="entry name" value="ATP-BINDING CASSETTE SUB-FAMILY B"/>
    <property type="match status" value="1"/>
</dbReference>
<dbReference type="RefSeq" id="WP_090246163.1">
    <property type="nucleotide sequence ID" value="NZ_FNOU01000018.1"/>
</dbReference>
<dbReference type="InterPro" id="IPR036640">
    <property type="entry name" value="ABC1_TM_sf"/>
</dbReference>
<dbReference type="AlphaFoldDB" id="A0A1H3HJW5"/>
<evidence type="ECO:0000256" key="2">
    <source>
        <dbReference type="ARBA" id="ARBA00022692"/>
    </source>
</evidence>
<dbReference type="Pfam" id="PF00005">
    <property type="entry name" value="ABC_tran"/>
    <property type="match status" value="1"/>
</dbReference>
<dbReference type="SUPFAM" id="SSF52540">
    <property type="entry name" value="P-loop containing nucleoside triphosphate hydrolases"/>
    <property type="match status" value="1"/>
</dbReference>
<evidence type="ECO:0000256" key="1">
    <source>
        <dbReference type="ARBA" id="ARBA00004651"/>
    </source>
</evidence>
<evidence type="ECO:0000256" key="3">
    <source>
        <dbReference type="ARBA" id="ARBA00022741"/>
    </source>
</evidence>
<feature type="transmembrane region" description="Helical" evidence="7">
    <location>
        <begin position="57"/>
        <end position="77"/>
    </location>
</feature>
<dbReference type="GO" id="GO:0005524">
    <property type="term" value="F:ATP binding"/>
    <property type="evidence" value="ECO:0007669"/>
    <property type="project" value="UniProtKB-KW"/>
</dbReference>
<dbReference type="CDD" id="cd07346">
    <property type="entry name" value="ABC_6TM_exporters"/>
    <property type="match status" value="1"/>
</dbReference>
<feature type="transmembrane region" description="Helical" evidence="7">
    <location>
        <begin position="126"/>
        <end position="152"/>
    </location>
</feature>
<dbReference type="GO" id="GO:0140359">
    <property type="term" value="F:ABC-type transporter activity"/>
    <property type="evidence" value="ECO:0007669"/>
    <property type="project" value="InterPro"/>
</dbReference>
<name>A0A1H3HJW5_EUBBA</name>
<dbReference type="GO" id="GO:0034040">
    <property type="term" value="F:ATPase-coupled lipid transmembrane transporter activity"/>
    <property type="evidence" value="ECO:0007669"/>
    <property type="project" value="TreeGrafter"/>
</dbReference>
<organism evidence="10 11">
    <name type="scientific">Eubacterium barkeri</name>
    <name type="common">Clostridium barkeri</name>
    <dbReference type="NCBI Taxonomy" id="1528"/>
    <lineage>
        <taxon>Bacteria</taxon>
        <taxon>Bacillati</taxon>
        <taxon>Bacillota</taxon>
        <taxon>Clostridia</taxon>
        <taxon>Eubacteriales</taxon>
        <taxon>Eubacteriaceae</taxon>
        <taxon>Eubacterium</taxon>
    </lineage>
</organism>
<accession>A0A1H3HJW5</accession>
<keyword evidence="11" id="KW-1185">Reference proteome</keyword>
<sequence>MDKAALGWIGDQWRGHKRWMVLLIVGNGVIALTALAFALGCRWVIDSAVAGNQGRFYGAGGCLLGIITLYLCLRLGCNILDEVLRARLGVVLRQRLLHCFYLKTYPSLSTFHSGELLNRLFSDVTVVVDGSVGILPTLVNLSLRILGAIGLLLWMKQWVLLIFLFGGMGAISALTFLRRRFKALHQHAQQAEGEMRSFFQEALENRLMVKCFGVEATMEGEAADVQRLFLKKHLKRRGLSVASSSAMDVLFNYSYCFALLIGGAGMLWTPGGMSYGTLMAMLQLVGQIQNPFAGLSGLLPRQFAMVASAERLMALYALPDEEKKTHLDKPVDFDTIALEKVCFGYDPETPVLRAIDLTIRMGERIALQGASGGGKTTLFLLLMGIYAPDNGRIWIECGDHFRTGGPWTRQLFAWVPQGHFLMSGTLRENLRLLNEEATDDQLWEFLDIACAGDFVRQLPQGLDTGVGERGVGLSEGQIQRIAIARAVASPAPILLLDESTSALDVDTEAAVLHNLEALHRTCIIVTHRPSALRICNRYFVLKQGRLVENGLGE</sequence>
<evidence type="ECO:0000259" key="8">
    <source>
        <dbReference type="PROSITE" id="PS50893"/>
    </source>
</evidence>
<evidence type="ECO:0000256" key="6">
    <source>
        <dbReference type="ARBA" id="ARBA00023136"/>
    </source>
</evidence>
<proteinExistence type="predicted"/>
<dbReference type="PROSITE" id="PS50893">
    <property type="entry name" value="ABC_TRANSPORTER_2"/>
    <property type="match status" value="1"/>
</dbReference>
<dbReference type="SMART" id="SM00382">
    <property type="entry name" value="AAA"/>
    <property type="match status" value="1"/>
</dbReference>